<evidence type="ECO:0000313" key="5">
    <source>
        <dbReference type="EMBL" id="QPZ38771.1"/>
    </source>
</evidence>
<evidence type="ECO:0000256" key="3">
    <source>
        <dbReference type="SAM" id="MobiDB-lite"/>
    </source>
</evidence>
<accession>A0ABX6YIX4</accession>
<dbReference type="InterPro" id="IPR003439">
    <property type="entry name" value="ABC_transporter-like_ATP-bd"/>
</dbReference>
<dbReference type="PANTHER" id="PTHR43038">
    <property type="entry name" value="ATP-BINDING CASSETTE, SUB-FAMILY H, MEMBER 1"/>
    <property type="match status" value="1"/>
</dbReference>
<dbReference type="InterPro" id="IPR017871">
    <property type="entry name" value="ABC_transporter-like_CS"/>
</dbReference>
<dbReference type="SUPFAM" id="SSF52540">
    <property type="entry name" value="P-loop containing nucleoside triphosphate hydrolases"/>
    <property type="match status" value="1"/>
</dbReference>
<dbReference type="InterPro" id="IPR003593">
    <property type="entry name" value="AAA+_ATPase"/>
</dbReference>
<evidence type="ECO:0000256" key="1">
    <source>
        <dbReference type="ARBA" id="ARBA00022741"/>
    </source>
</evidence>
<dbReference type="GO" id="GO:0005524">
    <property type="term" value="F:ATP binding"/>
    <property type="evidence" value="ECO:0007669"/>
    <property type="project" value="UniProtKB-KW"/>
</dbReference>
<dbReference type="Gene3D" id="3.40.50.300">
    <property type="entry name" value="P-loop containing nucleotide triphosphate hydrolases"/>
    <property type="match status" value="1"/>
</dbReference>
<feature type="compositionally biased region" description="Basic residues" evidence="3">
    <location>
        <begin position="259"/>
        <end position="270"/>
    </location>
</feature>
<gene>
    <name evidence="5" type="ORF">HCR76_01280</name>
</gene>
<feature type="region of interest" description="Disordered" evidence="3">
    <location>
        <begin position="251"/>
        <end position="270"/>
    </location>
</feature>
<feature type="domain" description="ABC transporter" evidence="4">
    <location>
        <begin position="13"/>
        <end position="236"/>
    </location>
</feature>
<dbReference type="InterPro" id="IPR027417">
    <property type="entry name" value="P-loop_NTPase"/>
</dbReference>
<keyword evidence="6" id="KW-1185">Reference proteome</keyword>
<dbReference type="PANTHER" id="PTHR43038:SF3">
    <property type="entry name" value="ABC TRANSPORTER G FAMILY MEMBER 20 ISOFORM X1"/>
    <property type="match status" value="1"/>
</dbReference>
<dbReference type="PROSITE" id="PS00211">
    <property type="entry name" value="ABC_TRANSPORTER_1"/>
    <property type="match status" value="1"/>
</dbReference>
<proteinExistence type="predicted"/>
<dbReference type="EMBL" id="CP061169">
    <property type="protein sequence ID" value="QPZ38771.1"/>
    <property type="molecule type" value="Genomic_DNA"/>
</dbReference>
<dbReference type="CDD" id="cd03230">
    <property type="entry name" value="ABC_DR_subfamily_A"/>
    <property type="match status" value="1"/>
</dbReference>
<organism evidence="5 6">
    <name type="scientific">Paramicrobacterium chengjingii</name>
    <dbReference type="NCBI Taxonomy" id="2769067"/>
    <lineage>
        <taxon>Bacteria</taxon>
        <taxon>Bacillati</taxon>
        <taxon>Actinomycetota</taxon>
        <taxon>Actinomycetes</taxon>
        <taxon>Micrococcales</taxon>
        <taxon>Microbacteriaceae</taxon>
        <taxon>Paramicrobacterium</taxon>
    </lineage>
</organism>
<dbReference type="RefSeq" id="WP_198248113.1">
    <property type="nucleotide sequence ID" value="NZ_CP061169.1"/>
</dbReference>
<dbReference type="Pfam" id="PF00005">
    <property type="entry name" value="ABC_tran"/>
    <property type="match status" value="1"/>
</dbReference>
<evidence type="ECO:0000259" key="4">
    <source>
        <dbReference type="PROSITE" id="PS50893"/>
    </source>
</evidence>
<sequence>MERLIHRVMNNAIEIRGLTVRRGRATVINGLDLTVPRGAIIGLLGPSGSGKTTLMRTIVGVQIVHGGEITVLGERAGSASLRRRVGYMTQQASIYDDLTVRQNLTYFARVQGATASDIDRVIERTDLGDQRDQLARTLSGGQANRVSLAAAMLGSPDLLVLDEPTVGLDPVLRADLWGIFRRIADDGATLLVSSHVMDEATRCDRLLLMREGAIIGDTTPTELLSSTGADTAENAFLRVIEASEKGANAASQRAAASTLRRHGRHAGGAQ</sequence>
<evidence type="ECO:0000256" key="2">
    <source>
        <dbReference type="ARBA" id="ARBA00022840"/>
    </source>
</evidence>
<dbReference type="Proteomes" id="UP000662814">
    <property type="component" value="Chromosome"/>
</dbReference>
<protein>
    <submittedName>
        <fullName evidence="5">ABC transporter ATP-binding protein</fullName>
    </submittedName>
</protein>
<keyword evidence="1" id="KW-0547">Nucleotide-binding</keyword>
<keyword evidence="2 5" id="KW-0067">ATP-binding</keyword>
<evidence type="ECO:0000313" key="6">
    <source>
        <dbReference type="Proteomes" id="UP000662814"/>
    </source>
</evidence>
<dbReference type="PROSITE" id="PS50893">
    <property type="entry name" value="ABC_TRANSPORTER_2"/>
    <property type="match status" value="1"/>
</dbReference>
<reference evidence="5 6" key="1">
    <citation type="submission" date="2020-12" db="EMBL/GenBank/DDBJ databases">
        <title>Microbacterium sp. HY060.</title>
        <authorList>
            <person name="Zhou J."/>
        </authorList>
    </citation>
    <scope>NUCLEOTIDE SEQUENCE [LARGE SCALE GENOMIC DNA]</scope>
    <source>
        <strain evidence="5 6">HY60</strain>
    </source>
</reference>
<dbReference type="SMART" id="SM00382">
    <property type="entry name" value="AAA"/>
    <property type="match status" value="1"/>
</dbReference>
<name>A0ABX6YIX4_9MICO</name>